<dbReference type="SUPFAM" id="SSF55785">
    <property type="entry name" value="PYP-like sensor domain (PAS domain)"/>
    <property type="match status" value="2"/>
</dbReference>
<dbReference type="Gene3D" id="3.30.70.270">
    <property type="match status" value="1"/>
</dbReference>
<reference evidence="5" key="1">
    <citation type="submission" date="2016-10" db="EMBL/GenBank/DDBJ databases">
        <title>Sequence of Gallionella enrichment culture.</title>
        <authorList>
            <person name="Poehlein A."/>
            <person name="Muehling M."/>
            <person name="Daniel R."/>
        </authorList>
    </citation>
    <scope>NUCLEOTIDE SEQUENCE</scope>
</reference>
<dbReference type="Gene3D" id="3.30.450.20">
    <property type="entry name" value="PAS domain"/>
    <property type="match status" value="2"/>
</dbReference>
<dbReference type="PROSITE" id="PS50113">
    <property type="entry name" value="PAC"/>
    <property type="match status" value="2"/>
</dbReference>
<dbReference type="InterPro" id="IPR052155">
    <property type="entry name" value="Biofilm_reg_signaling"/>
</dbReference>
<comment type="caution">
    <text evidence="5">The sequence shown here is derived from an EMBL/GenBank/DDBJ whole genome shotgun (WGS) entry which is preliminary data.</text>
</comment>
<dbReference type="SMART" id="SM00086">
    <property type="entry name" value="PAC"/>
    <property type="match status" value="2"/>
</dbReference>
<dbReference type="PANTHER" id="PTHR44757:SF2">
    <property type="entry name" value="BIOFILM ARCHITECTURE MAINTENANCE PROTEIN MBAA"/>
    <property type="match status" value="1"/>
</dbReference>
<dbReference type="NCBIfam" id="TIGR00254">
    <property type="entry name" value="GGDEF"/>
    <property type="match status" value="1"/>
</dbReference>
<dbReference type="PROSITE" id="PS50112">
    <property type="entry name" value="PAS"/>
    <property type="match status" value="1"/>
</dbReference>
<dbReference type="Pfam" id="PF13426">
    <property type="entry name" value="PAS_9"/>
    <property type="match status" value="2"/>
</dbReference>
<evidence type="ECO:0000259" key="2">
    <source>
        <dbReference type="PROSITE" id="PS50113"/>
    </source>
</evidence>
<evidence type="ECO:0000259" key="1">
    <source>
        <dbReference type="PROSITE" id="PS50112"/>
    </source>
</evidence>
<dbReference type="Pfam" id="PF00563">
    <property type="entry name" value="EAL"/>
    <property type="match status" value="1"/>
</dbReference>
<dbReference type="InterPro" id="IPR000160">
    <property type="entry name" value="GGDEF_dom"/>
</dbReference>
<dbReference type="EC" id="3.1.4.52" evidence="5"/>
<proteinExistence type="predicted"/>
<dbReference type="SUPFAM" id="SSF55073">
    <property type="entry name" value="Nucleotide cyclase"/>
    <property type="match status" value="1"/>
</dbReference>
<evidence type="ECO:0000259" key="3">
    <source>
        <dbReference type="PROSITE" id="PS50883"/>
    </source>
</evidence>
<dbReference type="FunFam" id="3.30.70.270:FF:000001">
    <property type="entry name" value="Diguanylate cyclase domain protein"/>
    <property type="match status" value="1"/>
</dbReference>
<sequence length="613" mass="69057">MTSGNSRISYDEPQTTPDGKQIWLRTSKVPLKDKNNEAVGILGIYEDITDYKLNESNLRIAATAFEAQEGMIVTDATNNILRVNSAFTEITGYTSKDVIGQTPLILNSGRQDKAFYQEMWECLNETGVWEGEIWNRRKSGEVYPEHLTITAVKDASGIVTNYVATLTDITMSKAASDEIKNLAFYDPLTHLPNRRLLMDRLKQALASSTRSGQRGALLFLDLDHFKTLNDTLGHDVGDLLLQQVANRLNNSVREGDTVARIGGDEFVVLLEDLSERATEAAAQTEVISQKILASLNQPYQLGSHEHHSTPSIGVTLFNDHETGLEAIVKQADIAMYQSKTEGRNTLRFFDPKMQEVITTRANMERELRQAIQHQQFQLYYQIQVDSMGHPLGAEALIRWDHPERNMIPPIRFIPLAEETGLILPIGQWVLETACAQLAVWHQYPHSRDLILSINVSAKQFQQADFVAQVKETVQRYGIDPTKLKLELTESMLINDIAGIVEKMNMLSVIGIRFSLDDFGTGYSSLQYLKKLPLSQLKIDQSFVRDIVVDNNDRAIVRTIIAMARSLDLSVIAEGVETEEQRQCLLEKDCMNFQGYLFGKPMPIDEFESLLSKV</sequence>
<dbReference type="InterPro" id="IPR000700">
    <property type="entry name" value="PAS-assoc_C"/>
</dbReference>
<dbReference type="CDD" id="cd00130">
    <property type="entry name" value="PAS"/>
    <property type="match status" value="1"/>
</dbReference>
<feature type="domain" description="PAC" evidence="2">
    <location>
        <begin position="8"/>
        <end position="60"/>
    </location>
</feature>
<feature type="domain" description="GGDEF" evidence="4">
    <location>
        <begin position="213"/>
        <end position="351"/>
    </location>
</feature>
<evidence type="ECO:0000313" key="5">
    <source>
        <dbReference type="EMBL" id="OIR04419.1"/>
    </source>
</evidence>
<dbReference type="SUPFAM" id="SSF141868">
    <property type="entry name" value="EAL domain-like"/>
    <property type="match status" value="1"/>
</dbReference>
<dbReference type="GO" id="GO:0071111">
    <property type="term" value="F:cyclic-guanylate-specific phosphodiesterase activity"/>
    <property type="evidence" value="ECO:0007669"/>
    <property type="project" value="UniProtKB-EC"/>
</dbReference>
<dbReference type="SMART" id="SM00052">
    <property type="entry name" value="EAL"/>
    <property type="match status" value="1"/>
</dbReference>
<protein>
    <submittedName>
        <fullName evidence="5">Cyclic di-GMP phosphodiesterase Gmr</fullName>
        <ecNumber evidence="5">3.1.4.52</ecNumber>
    </submittedName>
</protein>
<dbReference type="InterPro" id="IPR000014">
    <property type="entry name" value="PAS"/>
</dbReference>
<keyword evidence="5" id="KW-0378">Hydrolase</keyword>
<dbReference type="PANTHER" id="PTHR44757">
    <property type="entry name" value="DIGUANYLATE CYCLASE DGCP"/>
    <property type="match status" value="1"/>
</dbReference>
<dbReference type="InterPro" id="IPR043128">
    <property type="entry name" value="Rev_trsase/Diguanyl_cyclase"/>
</dbReference>
<dbReference type="InterPro" id="IPR035965">
    <property type="entry name" value="PAS-like_dom_sf"/>
</dbReference>
<organism evidence="5">
    <name type="scientific">mine drainage metagenome</name>
    <dbReference type="NCBI Taxonomy" id="410659"/>
    <lineage>
        <taxon>unclassified sequences</taxon>
        <taxon>metagenomes</taxon>
        <taxon>ecological metagenomes</taxon>
    </lineage>
</organism>
<feature type="domain" description="EAL" evidence="3">
    <location>
        <begin position="360"/>
        <end position="613"/>
    </location>
</feature>
<gene>
    <name evidence="5" type="primary">gmr_77</name>
    <name evidence="5" type="ORF">GALL_133500</name>
</gene>
<dbReference type="NCBIfam" id="TIGR00229">
    <property type="entry name" value="sensory_box"/>
    <property type="match status" value="2"/>
</dbReference>
<dbReference type="InterPro" id="IPR035919">
    <property type="entry name" value="EAL_sf"/>
</dbReference>
<dbReference type="CDD" id="cd01949">
    <property type="entry name" value="GGDEF"/>
    <property type="match status" value="1"/>
</dbReference>
<accession>A0A1J5S902</accession>
<dbReference type="EMBL" id="MLJW01000057">
    <property type="protein sequence ID" value="OIR04419.1"/>
    <property type="molecule type" value="Genomic_DNA"/>
</dbReference>
<dbReference type="InterPro" id="IPR001633">
    <property type="entry name" value="EAL_dom"/>
</dbReference>
<feature type="domain" description="PAC" evidence="2">
    <location>
        <begin position="129"/>
        <end position="181"/>
    </location>
</feature>
<dbReference type="SMART" id="SM00091">
    <property type="entry name" value="PAS"/>
    <property type="match status" value="1"/>
</dbReference>
<dbReference type="AlphaFoldDB" id="A0A1J5S902"/>
<dbReference type="Pfam" id="PF00990">
    <property type="entry name" value="GGDEF"/>
    <property type="match status" value="1"/>
</dbReference>
<name>A0A1J5S902_9ZZZZ</name>
<dbReference type="CDD" id="cd01948">
    <property type="entry name" value="EAL"/>
    <property type="match status" value="1"/>
</dbReference>
<dbReference type="Gene3D" id="3.20.20.450">
    <property type="entry name" value="EAL domain"/>
    <property type="match status" value="1"/>
</dbReference>
<evidence type="ECO:0000259" key="4">
    <source>
        <dbReference type="PROSITE" id="PS50887"/>
    </source>
</evidence>
<dbReference type="InterPro" id="IPR001610">
    <property type="entry name" value="PAC"/>
</dbReference>
<dbReference type="InterPro" id="IPR029787">
    <property type="entry name" value="Nucleotide_cyclase"/>
</dbReference>
<dbReference type="SMART" id="SM00267">
    <property type="entry name" value="GGDEF"/>
    <property type="match status" value="1"/>
</dbReference>
<dbReference type="PROSITE" id="PS50887">
    <property type="entry name" value="GGDEF"/>
    <property type="match status" value="1"/>
</dbReference>
<dbReference type="FunFam" id="3.20.20.450:FF:000001">
    <property type="entry name" value="Cyclic di-GMP phosphodiesterase yahA"/>
    <property type="match status" value="1"/>
</dbReference>
<feature type="domain" description="PAS" evidence="1">
    <location>
        <begin position="54"/>
        <end position="104"/>
    </location>
</feature>
<dbReference type="PROSITE" id="PS50883">
    <property type="entry name" value="EAL"/>
    <property type="match status" value="1"/>
</dbReference>